<organism evidence="1 2">
    <name type="scientific">Apiospora saccharicola</name>
    <dbReference type="NCBI Taxonomy" id="335842"/>
    <lineage>
        <taxon>Eukaryota</taxon>
        <taxon>Fungi</taxon>
        <taxon>Dikarya</taxon>
        <taxon>Ascomycota</taxon>
        <taxon>Pezizomycotina</taxon>
        <taxon>Sordariomycetes</taxon>
        <taxon>Xylariomycetidae</taxon>
        <taxon>Amphisphaeriales</taxon>
        <taxon>Apiosporaceae</taxon>
        <taxon>Apiospora</taxon>
    </lineage>
</organism>
<name>A0ABR1UFD5_9PEZI</name>
<dbReference type="EMBL" id="JAQQWM010000007">
    <property type="protein sequence ID" value="KAK8057614.1"/>
    <property type="molecule type" value="Genomic_DNA"/>
</dbReference>
<sequence>MSMPFGGAQQRLQSLYIYVTTILLTRELHRHLRRLQVRPGPREQDLAARAGAPLGIRTLTLITCGVKTKAFDGVEAPRLPAVSYYRSIGGYLGKLTDGRLQSEAMDARRYARDVVRHVERGAVGEVWVGKNAGVARLAWLVLPWSAISSMASCHFSFYRSRPDLWGRQPLILACERTLKKGPLSLG</sequence>
<proteinExistence type="predicted"/>
<protein>
    <submittedName>
        <fullName evidence="1">Short-chain dehydrogenase/reductase</fullName>
    </submittedName>
</protein>
<gene>
    <name evidence="1" type="ORF">PG996_011551</name>
</gene>
<accession>A0ABR1UFD5</accession>
<reference evidence="1 2" key="1">
    <citation type="submission" date="2023-01" db="EMBL/GenBank/DDBJ databases">
        <title>Analysis of 21 Apiospora genomes using comparative genomics revels a genus with tremendous synthesis potential of carbohydrate active enzymes and secondary metabolites.</title>
        <authorList>
            <person name="Sorensen T."/>
        </authorList>
    </citation>
    <scope>NUCLEOTIDE SEQUENCE [LARGE SCALE GENOMIC DNA]</scope>
    <source>
        <strain evidence="1 2">CBS 83171</strain>
    </source>
</reference>
<keyword evidence="2" id="KW-1185">Reference proteome</keyword>
<evidence type="ECO:0000313" key="2">
    <source>
        <dbReference type="Proteomes" id="UP001446871"/>
    </source>
</evidence>
<dbReference type="Proteomes" id="UP001446871">
    <property type="component" value="Unassembled WGS sequence"/>
</dbReference>
<comment type="caution">
    <text evidence="1">The sequence shown here is derived from an EMBL/GenBank/DDBJ whole genome shotgun (WGS) entry which is preliminary data.</text>
</comment>
<evidence type="ECO:0000313" key="1">
    <source>
        <dbReference type="EMBL" id="KAK8057614.1"/>
    </source>
</evidence>